<proteinExistence type="predicted"/>
<dbReference type="EMBL" id="HG938353">
    <property type="protein sequence ID" value="CDN47332.1"/>
    <property type="molecule type" value="Genomic_DNA"/>
</dbReference>
<organism evidence="1 2">
    <name type="scientific">Neorhizobium galegae bv. orientalis str. HAMBI 540</name>
    <dbReference type="NCBI Taxonomy" id="1028800"/>
    <lineage>
        <taxon>Bacteria</taxon>
        <taxon>Pseudomonadati</taxon>
        <taxon>Pseudomonadota</taxon>
        <taxon>Alphaproteobacteria</taxon>
        <taxon>Hyphomicrobiales</taxon>
        <taxon>Rhizobiaceae</taxon>
        <taxon>Rhizobium/Agrobacterium group</taxon>
        <taxon>Neorhizobium</taxon>
    </lineage>
</organism>
<gene>
    <name evidence="1" type="ORF">RG540_CH11450</name>
</gene>
<dbReference type="AlphaFoldDB" id="A0A068SM43"/>
<keyword evidence="2" id="KW-1185">Reference proteome</keyword>
<dbReference type="KEGG" id="ngg:RG540_CH11450"/>
<dbReference type="HOGENOM" id="CLU_2917926_0_0_5"/>
<dbReference type="Proteomes" id="UP000028181">
    <property type="component" value="Chromosome I"/>
</dbReference>
<protein>
    <submittedName>
        <fullName evidence="1">Uncharacterized protein</fullName>
    </submittedName>
</protein>
<evidence type="ECO:0000313" key="1">
    <source>
        <dbReference type="EMBL" id="CDN47332.1"/>
    </source>
</evidence>
<reference evidence="2" key="1">
    <citation type="journal article" date="2014" name="BMC Genomics">
        <title>Genome sequencing of two Neorhizobium galegae strains reveals a noeT gene responsible for the unusual acetylation of the nodulation factors.</title>
        <authorList>
            <person name="Osterman J."/>
            <person name="Marsh J."/>
            <person name="Laine P.K."/>
            <person name="Zeng Z."/>
            <person name="Alatalo E."/>
            <person name="Sullivan J.T."/>
            <person name="Young J.P."/>
            <person name="Thomas-Oates J."/>
            <person name="Paulin L."/>
            <person name="Lindstrom K."/>
        </authorList>
    </citation>
    <scope>NUCLEOTIDE SEQUENCE [LARGE SCALE GENOMIC DNA]</scope>
    <source>
        <strain evidence="2">HAMBI 540</strain>
    </source>
</reference>
<evidence type="ECO:0000313" key="2">
    <source>
        <dbReference type="Proteomes" id="UP000028181"/>
    </source>
</evidence>
<sequence>MPPERLTAAAASVKPVPLPATKAFAIAQVARVTSRNITLKGFTRNGPDRVTFANRRGCPEI</sequence>
<dbReference type="PATRIC" id="fig|1028800.3.peg.1163"/>
<name>A0A068SM43_NEOGA</name>
<accession>A0A068SM43</accession>